<name>A0A0A2WF19_9GAMM</name>
<protein>
    <submittedName>
        <fullName evidence="2">Uncharacterized protein</fullName>
    </submittedName>
</protein>
<evidence type="ECO:0000313" key="2">
    <source>
        <dbReference type="EMBL" id="KGQ18796.1"/>
    </source>
</evidence>
<proteinExistence type="predicted"/>
<keyword evidence="3" id="KW-1185">Reference proteome</keyword>
<feature type="region of interest" description="Disordered" evidence="1">
    <location>
        <begin position="362"/>
        <end position="401"/>
    </location>
</feature>
<reference evidence="2 3" key="1">
    <citation type="submission" date="2014-09" db="EMBL/GenBank/DDBJ databases">
        <title>Genome sequences of Lysobacter dokdonensis DS-58.</title>
        <authorList>
            <person name="Kim J.F."/>
            <person name="Kwak M.-J."/>
        </authorList>
    </citation>
    <scope>NUCLEOTIDE SEQUENCE [LARGE SCALE GENOMIC DNA]</scope>
    <source>
        <strain evidence="2 3">DS-58</strain>
    </source>
</reference>
<dbReference type="EMBL" id="JRKJ01000016">
    <property type="protein sequence ID" value="KGQ18796.1"/>
    <property type="molecule type" value="Genomic_DNA"/>
</dbReference>
<accession>A0A0A2WF19</accession>
<evidence type="ECO:0000313" key="3">
    <source>
        <dbReference type="Proteomes" id="UP000030518"/>
    </source>
</evidence>
<dbReference type="PATRIC" id="fig|1300345.3.peg.2004"/>
<comment type="caution">
    <text evidence="2">The sequence shown here is derived from an EMBL/GenBank/DDBJ whole genome shotgun (WGS) entry which is preliminary data.</text>
</comment>
<organism evidence="2 3">
    <name type="scientific">Lysobacter dokdonensis DS-58</name>
    <dbReference type="NCBI Taxonomy" id="1300345"/>
    <lineage>
        <taxon>Bacteria</taxon>
        <taxon>Pseudomonadati</taxon>
        <taxon>Pseudomonadota</taxon>
        <taxon>Gammaproteobacteria</taxon>
        <taxon>Lysobacterales</taxon>
        <taxon>Lysobacteraceae</taxon>
        <taxon>Noviluteimonas</taxon>
    </lineage>
</organism>
<evidence type="ECO:0000256" key="1">
    <source>
        <dbReference type="SAM" id="MobiDB-lite"/>
    </source>
</evidence>
<dbReference type="AlphaFoldDB" id="A0A0A2WF19"/>
<dbReference type="Proteomes" id="UP000030518">
    <property type="component" value="Unassembled WGS sequence"/>
</dbReference>
<sequence>MPCDLPLELALSRGTVDRDPAVFEAAGRRRVELVGPSVERVQARERCLQGVAAVAAQVFPPEASGRVREGPCRLDSPVRVREVQRVVGVIALQGVFRRDRRAVRLRWARRRKPQAGRDRRGGADILVLVQQRERLPLRRRVARPLQRERVRRQVAFARQRIARAITRDAMDAIEPGIPHVETIAHVPLRGQRIEGLLVLSPTAVAHPALVAEHDALAPQRGLHAGALPRHPRLVQLRAGGIDDRRQRAMGVGAIVVRAGRGDAFSLDESRPFVGQRETRAEAQSRCRGIGVLTKGVVVDLFVAQAQVPLRRHLREGEGGNAGEQGAATAEQGHGDLLDRMTPASPLAAAAALIQVKRGPIRTSPKPLALDPGQGRAAVPGRDWARNDHPSTRMHHMTGGTP</sequence>
<gene>
    <name evidence="2" type="ORF">LF41_329</name>
</gene>
<dbReference type="STRING" id="1300345.LF41_329"/>